<evidence type="ECO:0000313" key="3">
    <source>
        <dbReference type="Proteomes" id="UP000289738"/>
    </source>
</evidence>
<organism evidence="2 3">
    <name type="scientific">Arachis hypogaea</name>
    <name type="common">Peanut</name>
    <dbReference type="NCBI Taxonomy" id="3818"/>
    <lineage>
        <taxon>Eukaryota</taxon>
        <taxon>Viridiplantae</taxon>
        <taxon>Streptophyta</taxon>
        <taxon>Embryophyta</taxon>
        <taxon>Tracheophyta</taxon>
        <taxon>Spermatophyta</taxon>
        <taxon>Magnoliopsida</taxon>
        <taxon>eudicotyledons</taxon>
        <taxon>Gunneridae</taxon>
        <taxon>Pentapetalae</taxon>
        <taxon>rosids</taxon>
        <taxon>fabids</taxon>
        <taxon>Fabales</taxon>
        <taxon>Fabaceae</taxon>
        <taxon>Papilionoideae</taxon>
        <taxon>50 kb inversion clade</taxon>
        <taxon>dalbergioids sensu lato</taxon>
        <taxon>Dalbergieae</taxon>
        <taxon>Pterocarpus clade</taxon>
        <taxon>Arachis</taxon>
    </lineage>
</organism>
<sequence length="122" mass="13519">MKLCRFGSCEHDFLPLAFSLHSKPLTKQLLPKSKTEVEPGNASFSTTAARTAAVRRAQALPSSSGRPCFFLFQESQLLLPRALRVSPWYSSAPSRSCHRPSRAQAPSSSSGRRMFFQPTTVF</sequence>
<name>A0A445BEY1_ARAHY</name>
<proteinExistence type="predicted"/>
<comment type="caution">
    <text evidence="2">The sequence shown here is derived from an EMBL/GenBank/DDBJ whole genome shotgun (WGS) entry which is preliminary data.</text>
</comment>
<dbReference type="AlphaFoldDB" id="A0A445BEY1"/>
<feature type="region of interest" description="Disordered" evidence="1">
    <location>
        <begin position="89"/>
        <end position="112"/>
    </location>
</feature>
<feature type="compositionally biased region" description="Low complexity" evidence="1">
    <location>
        <begin position="102"/>
        <end position="112"/>
    </location>
</feature>
<protein>
    <submittedName>
        <fullName evidence="2">Uncharacterized protein</fullName>
    </submittedName>
</protein>
<evidence type="ECO:0000313" key="2">
    <source>
        <dbReference type="EMBL" id="RYR37243.1"/>
    </source>
</evidence>
<dbReference type="Proteomes" id="UP000289738">
    <property type="component" value="Chromosome A09"/>
</dbReference>
<evidence type="ECO:0000256" key="1">
    <source>
        <dbReference type="SAM" id="MobiDB-lite"/>
    </source>
</evidence>
<dbReference type="EMBL" id="SDMP01000009">
    <property type="protein sequence ID" value="RYR37243.1"/>
    <property type="molecule type" value="Genomic_DNA"/>
</dbReference>
<keyword evidence="3" id="KW-1185">Reference proteome</keyword>
<gene>
    <name evidence="2" type="ORF">Ahy_A09g042161</name>
</gene>
<accession>A0A445BEY1</accession>
<reference evidence="2 3" key="1">
    <citation type="submission" date="2019-01" db="EMBL/GenBank/DDBJ databases">
        <title>Sequencing of cultivated peanut Arachis hypogaea provides insights into genome evolution and oil improvement.</title>
        <authorList>
            <person name="Chen X."/>
        </authorList>
    </citation>
    <scope>NUCLEOTIDE SEQUENCE [LARGE SCALE GENOMIC DNA]</scope>
    <source>
        <strain evidence="3">cv. Fuhuasheng</strain>
        <tissue evidence="2">Leaves</tissue>
    </source>
</reference>